<reference evidence="1 2" key="1">
    <citation type="journal article" date="2023" name="Plants (Basel)">
        <title>Bridging the Gap: Combining Genomics and Transcriptomics Approaches to Understand Stylosanthes scabra, an Orphan Legume from the Brazilian Caatinga.</title>
        <authorList>
            <person name="Ferreira-Neto J.R.C."/>
            <person name="da Silva M.D."/>
            <person name="Binneck E."/>
            <person name="de Melo N.F."/>
            <person name="da Silva R.H."/>
            <person name="de Melo A.L.T.M."/>
            <person name="Pandolfi V."/>
            <person name="Bustamante F.O."/>
            <person name="Brasileiro-Vidal A.C."/>
            <person name="Benko-Iseppon A.M."/>
        </authorList>
    </citation>
    <scope>NUCLEOTIDE SEQUENCE [LARGE SCALE GENOMIC DNA]</scope>
    <source>
        <tissue evidence="1">Leaves</tissue>
    </source>
</reference>
<comment type="caution">
    <text evidence="1">The sequence shown here is derived from an EMBL/GenBank/DDBJ whole genome shotgun (WGS) entry which is preliminary data.</text>
</comment>
<evidence type="ECO:0000313" key="1">
    <source>
        <dbReference type="EMBL" id="MED6194524.1"/>
    </source>
</evidence>
<dbReference type="Proteomes" id="UP001341840">
    <property type="component" value="Unassembled WGS sequence"/>
</dbReference>
<sequence>MRLGFKEGGLGFQEVDQVWNSVGWTCKATPTLNEAEIGFSLMVSSRVVDLFPSERDQRGLQRGHQGKRLSAARLGANVLGWSPGEEVLLGCVLASKRVDLASKRLIELGTAWGWTCKTTTALKPAKVY</sequence>
<gene>
    <name evidence="1" type="ORF">PIB30_029431</name>
</gene>
<proteinExistence type="predicted"/>
<organism evidence="1 2">
    <name type="scientific">Stylosanthes scabra</name>
    <dbReference type="NCBI Taxonomy" id="79078"/>
    <lineage>
        <taxon>Eukaryota</taxon>
        <taxon>Viridiplantae</taxon>
        <taxon>Streptophyta</taxon>
        <taxon>Embryophyta</taxon>
        <taxon>Tracheophyta</taxon>
        <taxon>Spermatophyta</taxon>
        <taxon>Magnoliopsida</taxon>
        <taxon>eudicotyledons</taxon>
        <taxon>Gunneridae</taxon>
        <taxon>Pentapetalae</taxon>
        <taxon>rosids</taxon>
        <taxon>fabids</taxon>
        <taxon>Fabales</taxon>
        <taxon>Fabaceae</taxon>
        <taxon>Papilionoideae</taxon>
        <taxon>50 kb inversion clade</taxon>
        <taxon>dalbergioids sensu lato</taxon>
        <taxon>Dalbergieae</taxon>
        <taxon>Pterocarpus clade</taxon>
        <taxon>Stylosanthes</taxon>
    </lineage>
</organism>
<keyword evidence="2" id="KW-1185">Reference proteome</keyword>
<dbReference type="EMBL" id="JASCZI010211568">
    <property type="protein sequence ID" value="MED6194524.1"/>
    <property type="molecule type" value="Genomic_DNA"/>
</dbReference>
<name>A0ABU6X8U8_9FABA</name>
<evidence type="ECO:0000313" key="2">
    <source>
        <dbReference type="Proteomes" id="UP001341840"/>
    </source>
</evidence>
<protein>
    <submittedName>
        <fullName evidence="1">Uncharacterized protein</fullName>
    </submittedName>
</protein>
<accession>A0ABU6X8U8</accession>